<name>A0A1W2FS84_9PSEU</name>
<gene>
    <name evidence="1" type="ORF">SAMN05660733_07729</name>
</gene>
<keyword evidence="2" id="KW-1185">Reference proteome</keyword>
<reference evidence="2" key="1">
    <citation type="submission" date="2017-04" db="EMBL/GenBank/DDBJ databases">
        <authorList>
            <person name="Varghese N."/>
            <person name="Submissions S."/>
        </authorList>
    </citation>
    <scope>NUCLEOTIDE SEQUENCE [LARGE SCALE GENOMIC DNA]</scope>
    <source>
        <strain evidence="2">DSM 44073</strain>
    </source>
</reference>
<evidence type="ECO:0000313" key="2">
    <source>
        <dbReference type="Proteomes" id="UP000192840"/>
    </source>
</evidence>
<sequence length="328" mass="36050">MPESFSLGDQLTVGHAIDILAALMGFADLCTATANILQRTETTLVTMSTTTLSNLLVQLAPDCTSAQVDNLLERLTFKNGRLPHYSPLVRVGDDALIICPPLIGVRLVDPLVLRSAGYDPNRFGPIGKSLGDLATRWTTWLAKIPGTLVAERIKVTYPNGRQAGDLDVLAIDPNTKTAVCLEIKWPVDAWAFTEVVKVEEWAEKAARQIARVRAGLASGETTAKLPARWPDLSDFTWTWAVGIPRQLCVRPLSEPDIEVTSLRYLLTLGEPTNLEAIAHALAKPDLPVAGKHFTVDRLTLPLQRGTIHLDVLIMDQTKPWIPFQRQTL</sequence>
<proteinExistence type="predicted"/>
<evidence type="ECO:0000313" key="1">
    <source>
        <dbReference type="EMBL" id="SMD24478.1"/>
    </source>
</evidence>
<dbReference type="AlphaFoldDB" id="A0A1W2FS84"/>
<accession>A0A1W2FS84</accession>
<dbReference type="Proteomes" id="UP000192840">
    <property type="component" value="Unassembled WGS sequence"/>
</dbReference>
<dbReference type="eggNOG" id="ENOG5031YFH">
    <property type="taxonomic scope" value="Bacteria"/>
</dbReference>
<protein>
    <submittedName>
        <fullName evidence="1">Uncharacterized protein</fullName>
    </submittedName>
</protein>
<dbReference type="EMBL" id="FWYC01000022">
    <property type="protein sequence ID" value="SMD24478.1"/>
    <property type="molecule type" value="Genomic_DNA"/>
</dbReference>
<organism evidence="1 2">
    <name type="scientific">Lentzea albidocapillata</name>
    <dbReference type="NCBI Taxonomy" id="40571"/>
    <lineage>
        <taxon>Bacteria</taxon>
        <taxon>Bacillati</taxon>
        <taxon>Actinomycetota</taxon>
        <taxon>Actinomycetes</taxon>
        <taxon>Pseudonocardiales</taxon>
        <taxon>Pseudonocardiaceae</taxon>
        <taxon>Lentzea</taxon>
    </lineage>
</organism>